<protein>
    <submittedName>
        <fullName evidence="1">Uncharacterized protein</fullName>
    </submittedName>
</protein>
<dbReference type="Proteomes" id="UP000250043">
    <property type="component" value="Unassembled WGS sequence"/>
</dbReference>
<reference evidence="1 2" key="1">
    <citation type="submission" date="2016-07" db="EMBL/GenBank/DDBJ databases">
        <title>Draft genome of the white-rot fungus Obba rivulosa 3A-2.</title>
        <authorList>
            <consortium name="DOE Joint Genome Institute"/>
            <person name="Miettinen O."/>
            <person name="Riley R."/>
            <person name="Acob R."/>
            <person name="Barry K."/>
            <person name="Cullen D."/>
            <person name="De Vries R."/>
            <person name="Hainaut M."/>
            <person name="Hatakka A."/>
            <person name="Henrissat B."/>
            <person name="Hilden K."/>
            <person name="Kuo R."/>
            <person name="Labutti K."/>
            <person name="Lipzen A."/>
            <person name="Makela M.R."/>
            <person name="Sandor L."/>
            <person name="Spatafora J.W."/>
            <person name="Grigoriev I.V."/>
            <person name="Hibbett D.S."/>
        </authorList>
    </citation>
    <scope>NUCLEOTIDE SEQUENCE [LARGE SCALE GENOMIC DNA]</scope>
    <source>
        <strain evidence="1 2">3A-2</strain>
    </source>
</reference>
<keyword evidence="2" id="KW-1185">Reference proteome</keyword>
<dbReference type="AlphaFoldDB" id="A0A8E2DE38"/>
<accession>A0A8E2DE38</accession>
<organism evidence="1 2">
    <name type="scientific">Obba rivulosa</name>
    <dbReference type="NCBI Taxonomy" id="1052685"/>
    <lineage>
        <taxon>Eukaryota</taxon>
        <taxon>Fungi</taxon>
        <taxon>Dikarya</taxon>
        <taxon>Basidiomycota</taxon>
        <taxon>Agaricomycotina</taxon>
        <taxon>Agaricomycetes</taxon>
        <taxon>Polyporales</taxon>
        <taxon>Gelatoporiaceae</taxon>
        <taxon>Obba</taxon>
    </lineage>
</organism>
<proteinExistence type="predicted"/>
<gene>
    <name evidence="1" type="ORF">OBBRIDRAFT_799100</name>
</gene>
<dbReference type="EMBL" id="KV722676">
    <property type="protein sequence ID" value="OCH84415.1"/>
    <property type="molecule type" value="Genomic_DNA"/>
</dbReference>
<evidence type="ECO:0000313" key="1">
    <source>
        <dbReference type="EMBL" id="OCH84415.1"/>
    </source>
</evidence>
<name>A0A8E2DE38_9APHY</name>
<evidence type="ECO:0000313" key="2">
    <source>
        <dbReference type="Proteomes" id="UP000250043"/>
    </source>
</evidence>
<sequence>MEWNKYVCVKLSRHLTPVEIDMTNEVSRGRQIAGMDHMIHTLEGESEYRKHVKHRLAPAFNIPKRSLSQRSNCRAAALTVCTSESRYVSVWCSRCAEPVSLVIMSVNFMYATSTIWRVILIVTPP</sequence>